<dbReference type="Pfam" id="PF11927">
    <property type="entry name" value="HODM_asu-like"/>
    <property type="match status" value="1"/>
</dbReference>
<evidence type="ECO:0000313" key="2">
    <source>
        <dbReference type="Proteomes" id="UP001596072"/>
    </source>
</evidence>
<dbReference type="EMBL" id="JBHSNS010000005">
    <property type="protein sequence ID" value="MFC5729732.1"/>
    <property type="molecule type" value="Genomic_DNA"/>
</dbReference>
<dbReference type="InterPro" id="IPR021848">
    <property type="entry name" value="HODM_asu-like"/>
</dbReference>
<gene>
    <name evidence="1" type="ORF">ACFPQB_12460</name>
</gene>
<dbReference type="RefSeq" id="WP_240769623.1">
    <property type="nucleotide sequence ID" value="NZ_JBHSNS010000005.1"/>
</dbReference>
<comment type="caution">
    <text evidence="1">The sequence shown here is derived from an EMBL/GenBank/DDBJ whole genome shotgun (WGS) entry which is preliminary data.</text>
</comment>
<proteinExistence type="predicted"/>
<organism evidence="1 2">
    <name type="scientific">Nocardioides vastitatis</name>
    <dbReference type="NCBI Taxonomy" id="2568655"/>
    <lineage>
        <taxon>Bacteria</taxon>
        <taxon>Bacillati</taxon>
        <taxon>Actinomycetota</taxon>
        <taxon>Actinomycetes</taxon>
        <taxon>Propionibacteriales</taxon>
        <taxon>Nocardioidaceae</taxon>
        <taxon>Nocardioides</taxon>
    </lineage>
</organism>
<name>A0ABW0ZGT0_9ACTN</name>
<evidence type="ECO:0000313" key="1">
    <source>
        <dbReference type="EMBL" id="MFC5729732.1"/>
    </source>
</evidence>
<keyword evidence="2" id="KW-1185">Reference proteome</keyword>
<sequence length="345" mass="39489">MSTTVPARAGSLPASLRHFPFPFTDDVYRYSTNVEPAGRPVATAAGQWGEPLVDIDGHYREELTERAEILRRDPTRHAVLPHMRVAAWDAALTLLRELAAAYPDDMTLTREADGRWRWENRLLGLTQRFVYADDASLPDEPLRWVSGQVQEDIVLLDQRDQLYGDAGVVTFAADWSFGFDVGMSFLEIHGPVPRIRQEGVITRAHEFLKRLQPHQPYRRTNWTLTVGRRLDVSTETYPDWGPDRELVQQVDNETFGRLVHLRVEVQHLVRLPDSGSIMFLIRTYLVPFEDLVAVEPWRLRTAMVLAELPEDMADYKGVIKYKDRAARWLRDHGTRGGGEHPEAVS</sequence>
<reference evidence="2" key="1">
    <citation type="journal article" date="2019" name="Int. J. Syst. Evol. Microbiol.">
        <title>The Global Catalogue of Microorganisms (GCM) 10K type strain sequencing project: providing services to taxonomists for standard genome sequencing and annotation.</title>
        <authorList>
            <consortium name="The Broad Institute Genomics Platform"/>
            <consortium name="The Broad Institute Genome Sequencing Center for Infectious Disease"/>
            <person name="Wu L."/>
            <person name="Ma J."/>
        </authorList>
    </citation>
    <scope>NUCLEOTIDE SEQUENCE [LARGE SCALE GENOMIC DNA]</scope>
    <source>
        <strain evidence="2">YIM 94188</strain>
    </source>
</reference>
<protein>
    <submittedName>
        <fullName evidence="1">DUF3445 domain-containing protein</fullName>
    </submittedName>
</protein>
<accession>A0ABW0ZGT0</accession>
<dbReference type="Proteomes" id="UP001596072">
    <property type="component" value="Unassembled WGS sequence"/>
</dbReference>